<protein>
    <submittedName>
        <fullName evidence="3">Uncharacterized protein</fullName>
    </submittedName>
</protein>
<sequence>MSVIRLRRQEDEHIPSPSTTSSTLNSPSAAIEIADQTSTPGMILNCKCIESVCNRGLALDLALALQASTS</sequence>
<dbReference type="Proteomes" id="UP000245760">
    <property type="component" value="Chromosome"/>
</dbReference>
<evidence type="ECO:0000313" key="3">
    <source>
        <dbReference type="EMBL" id="AWL61852.1"/>
    </source>
</evidence>
<keyword evidence="5" id="KW-1185">Reference proteome</keyword>
<evidence type="ECO:0000313" key="2">
    <source>
        <dbReference type="EMBL" id="AWL58755.1"/>
    </source>
</evidence>
<organism evidence="3 4">
    <name type="scientific">Klebsiella quasipneumoniae</name>
    <dbReference type="NCBI Taxonomy" id="1463165"/>
    <lineage>
        <taxon>Bacteria</taxon>
        <taxon>Pseudomonadati</taxon>
        <taxon>Pseudomonadota</taxon>
        <taxon>Gammaproteobacteria</taxon>
        <taxon>Enterobacterales</taxon>
        <taxon>Enterobacteriaceae</taxon>
        <taxon>Klebsiella/Raoultella group</taxon>
        <taxon>Klebsiella</taxon>
        <taxon>Klebsiella pneumoniae complex</taxon>
    </lineage>
</organism>
<proteinExistence type="predicted"/>
<evidence type="ECO:0000313" key="4">
    <source>
        <dbReference type="Proteomes" id="UP000245649"/>
    </source>
</evidence>
<evidence type="ECO:0000256" key="1">
    <source>
        <dbReference type="SAM" id="MobiDB-lite"/>
    </source>
</evidence>
<feature type="region of interest" description="Disordered" evidence="1">
    <location>
        <begin position="1"/>
        <end position="28"/>
    </location>
</feature>
<dbReference type="Proteomes" id="UP000245649">
    <property type="component" value="Chromosome"/>
</dbReference>
<feature type="compositionally biased region" description="Low complexity" evidence="1">
    <location>
        <begin position="15"/>
        <end position="28"/>
    </location>
</feature>
<dbReference type="EMBL" id="CP029443">
    <property type="protein sequence ID" value="AWL58755.1"/>
    <property type="molecule type" value="Genomic_DNA"/>
</dbReference>
<dbReference type="EMBL" id="CP029432">
    <property type="protein sequence ID" value="AWL61852.1"/>
    <property type="molecule type" value="Genomic_DNA"/>
</dbReference>
<name>A0AAI8NK38_9ENTR</name>
<reference evidence="4 5" key="1">
    <citation type="submission" date="2018-05" db="EMBL/GenBank/DDBJ databases">
        <title>Klebsiella quasipneumonaiae provides a window into carbapenemase gene transfer, plasmid rearrangements and nosocomial acquisition from the hospital environment.</title>
        <authorList>
            <person name="Mathers A.J."/>
            <person name="Vegesana K."/>
            <person name="Stoesser N."/>
            <person name="Crook D."/>
            <person name="Vaughan A."/>
            <person name="Barry K."/>
            <person name="Parikh H."/>
            <person name="Sebra R."/>
            <person name="Kotay S."/>
            <person name="Walker A.S."/>
            <person name="Sheppard A.E."/>
        </authorList>
    </citation>
    <scope>NUCLEOTIDE SEQUENCE [LARGE SCALE GENOMIC DNA]</scope>
    <source>
        <strain evidence="2 5">CAV1947</strain>
        <strain evidence="3 4">CAV2018</strain>
    </source>
</reference>
<gene>
    <name evidence="3" type="ORF">DKC00_08770</name>
    <name evidence="2" type="ORF">DKC11_24400</name>
</gene>
<dbReference type="AlphaFoldDB" id="A0AAI8NK38"/>
<accession>A0AAI8NK38</accession>
<evidence type="ECO:0000313" key="5">
    <source>
        <dbReference type="Proteomes" id="UP000245760"/>
    </source>
</evidence>